<dbReference type="AlphaFoldDB" id="A0A8J5IM17"/>
<feature type="region of interest" description="Disordered" evidence="1">
    <location>
        <begin position="23"/>
        <end position="66"/>
    </location>
</feature>
<evidence type="ECO:0000313" key="2">
    <source>
        <dbReference type="EMBL" id="KAG6956463.1"/>
    </source>
</evidence>
<proteinExistence type="predicted"/>
<feature type="non-terminal residue" evidence="2">
    <location>
        <position position="161"/>
    </location>
</feature>
<organism evidence="2 3">
    <name type="scientific">Phytophthora aleatoria</name>
    <dbReference type="NCBI Taxonomy" id="2496075"/>
    <lineage>
        <taxon>Eukaryota</taxon>
        <taxon>Sar</taxon>
        <taxon>Stramenopiles</taxon>
        <taxon>Oomycota</taxon>
        <taxon>Peronosporomycetes</taxon>
        <taxon>Peronosporales</taxon>
        <taxon>Peronosporaceae</taxon>
        <taxon>Phytophthora</taxon>
    </lineage>
</organism>
<feature type="compositionally biased region" description="Polar residues" evidence="1">
    <location>
        <begin position="52"/>
        <end position="61"/>
    </location>
</feature>
<protein>
    <submittedName>
        <fullName evidence="2">Uncharacterized protein</fullName>
    </submittedName>
</protein>
<comment type="caution">
    <text evidence="2">The sequence shown here is derived from an EMBL/GenBank/DDBJ whole genome shotgun (WGS) entry which is preliminary data.</text>
</comment>
<sequence length="161" mass="17725">IQTRPSRGNALLFEELEEGQVDYEESVASEAHSHAASARSHTSGVSPGAASARSNGSTTMSPPRRALVPRIRSLNATTLYTSCAMRLRGPLAMRKIDDPNVITNDLDEAQSRQLAMEPSSQRLWILRRPRVVLRCSSWTLRCVDQPLRPISKRDGTRSASA</sequence>
<evidence type="ECO:0000256" key="1">
    <source>
        <dbReference type="SAM" id="MobiDB-lite"/>
    </source>
</evidence>
<name>A0A8J5IM17_9STRA</name>
<evidence type="ECO:0000313" key="3">
    <source>
        <dbReference type="Proteomes" id="UP000709295"/>
    </source>
</evidence>
<keyword evidence="3" id="KW-1185">Reference proteome</keyword>
<dbReference type="Proteomes" id="UP000709295">
    <property type="component" value="Unassembled WGS sequence"/>
</dbReference>
<feature type="compositionally biased region" description="Low complexity" evidence="1">
    <location>
        <begin position="28"/>
        <end position="41"/>
    </location>
</feature>
<reference evidence="2" key="1">
    <citation type="submission" date="2021-01" db="EMBL/GenBank/DDBJ databases">
        <title>Phytophthora aleatoria, a newly-described species from Pinus radiata is distinct from Phytophthora cactorum isolates based on comparative genomics.</title>
        <authorList>
            <person name="Mcdougal R."/>
            <person name="Panda P."/>
            <person name="Williams N."/>
            <person name="Studholme D.J."/>
        </authorList>
    </citation>
    <scope>NUCLEOTIDE SEQUENCE</scope>
    <source>
        <strain evidence="2">NZFS 4037</strain>
    </source>
</reference>
<accession>A0A8J5IM17</accession>
<dbReference type="EMBL" id="JAENGY010000798">
    <property type="protein sequence ID" value="KAG6956463.1"/>
    <property type="molecule type" value="Genomic_DNA"/>
</dbReference>
<gene>
    <name evidence="2" type="ORF">JG688_00011413</name>
</gene>